<keyword evidence="2" id="KW-0547">Nucleotide-binding</keyword>
<keyword evidence="3 5" id="KW-0067">ATP-binding</keyword>
<evidence type="ECO:0000313" key="6">
    <source>
        <dbReference type="Proteomes" id="UP000321638"/>
    </source>
</evidence>
<dbReference type="PROSITE" id="PS50893">
    <property type="entry name" value="ABC_TRANSPORTER_2"/>
    <property type="match status" value="1"/>
</dbReference>
<name>A0A5C8PK43_9HYPH</name>
<dbReference type="InterPro" id="IPR008995">
    <property type="entry name" value="Mo/tungstate-bd_C_term_dom"/>
</dbReference>
<keyword evidence="6" id="KW-1185">Reference proteome</keyword>
<dbReference type="Pfam" id="PF00005">
    <property type="entry name" value="ABC_tran"/>
    <property type="match status" value="1"/>
</dbReference>
<proteinExistence type="predicted"/>
<dbReference type="SUPFAM" id="SSF52540">
    <property type="entry name" value="P-loop containing nucleoside triphosphate hydrolases"/>
    <property type="match status" value="1"/>
</dbReference>
<evidence type="ECO:0000256" key="1">
    <source>
        <dbReference type="ARBA" id="ARBA00022448"/>
    </source>
</evidence>
<dbReference type="PANTHER" id="PTHR42781">
    <property type="entry name" value="SPERMIDINE/PUTRESCINE IMPORT ATP-BINDING PROTEIN POTA"/>
    <property type="match status" value="1"/>
</dbReference>
<dbReference type="GO" id="GO:0022857">
    <property type="term" value="F:transmembrane transporter activity"/>
    <property type="evidence" value="ECO:0007669"/>
    <property type="project" value="InterPro"/>
</dbReference>
<accession>A0A5C8PK43</accession>
<feature type="domain" description="ABC transporter" evidence="4">
    <location>
        <begin position="4"/>
        <end position="234"/>
    </location>
</feature>
<keyword evidence="1" id="KW-0813">Transport</keyword>
<sequence length="354" mass="37460">MSDLRLERLVKRYGSLAAVDGISLAVDEGSFLSLVGPSGCGKTTVLRMVAGLIEPDGGRILVGGDDLTDVAVHKRNLGLVFQSYALFPHMTVAQNVAFGLQRRGVPKAEIGQLVRKALQMVRLEGLAERAPRQLSGGQQQRTALARALVVEPRLLLLDEPFSNLDALLRDEMRIEIKRLQQEVGITTLFVTHDQGEALGMADQVAVMNRGRLEQVAPPRTLYRAPTSAFVAHFIGRANLLRGRVAGRDGEDLVVALASGATVRARGAVAGEACQVVLRQESVRLAAAPDAAANSLAATVVVASFAGATAQYLLRLADGAELHAQVPGARADLAPGTAVFAEWDAADTTVVPDAA</sequence>
<gene>
    <name evidence="5" type="ORF">FHP25_17270</name>
</gene>
<evidence type="ECO:0000313" key="5">
    <source>
        <dbReference type="EMBL" id="TXL74241.1"/>
    </source>
</evidence>
<dbReference type="Proteomes" id="UP000321638">
    <property type="component" value="Unassembled WGS sequence"/>
</dbReference>
<dbReference type="FunFam" id="3.40.50.300:FF:000425">
    <property type="entry name" value="Probable ABC transporter, ATP-binding subunit"/>
    <property type="match status" value="1"/>
</dbReference>
<dbReference type="GO" id="GO:0016887">
    <property type="term" value="F:ATP hydrolysis activity"/>
    <property type="evidence" value="ECO:0007669"/>
    <property type="project" value="InterPro"/>
</dbReference>
<dbReference type="RefSeq" id="WP_147848203.1">
    <property type="nucleotide sequence ID" value="NZ_VDUZ01000019.1"/>
</dbReference>
<dbReference type="GO" id="GO:0015697">
    <property type="term" value="P:quaternary ammonium group transport"/>
    <property type="evidence" value="ECO:0007669"/>
    <property type="project" value="UniProtKB-ARBA"/>
</dbReference>
<dbReference type="SUPFAM" id="SSF50331">
    <property type="entry name" value="MOP-like"/>
    <property type="match status" value="1"/>
</dbReference>
<dbReference type="OrthoDB" id="9802264at2"/>
<dbReference type="Gene3D" id="2.40.50.100">
    <property type="match status" value="1"/>
</dbReference>
<dbReference type="InterPro" id="IPR013611">
    <property type="entry name" value="Transp-assoc_OB_typ2"/>
</dbReference>
<organism evidence="5 6">
    <name type="scientific">Vineibacter terrae</name>
    <dbReference type="NCBI Taxonomy" id="2586908"/>
    <lineage>
        <taxon>Bacteria</taxon>
        <taxon>Pseudomonadati</taxon>
        <taxon>Pseudomonadota</taxon>
        <taxon>Alphaproteobacteria</taxon>
        <taxon>Hyphomicrobiales</taxon>
        <taxon>Vineibacter</taxon>
    </lineage>
</organism>
<dbReference type="InterPro" id="IPR003439">
    <property type="entry name" value="ABC_transporter-like_ATP-bd"/>
</dbReference>
<dbReference type="Gene3D" id="3.40.50.300">
    <property type="entry name" value="P-loop containing nucleotide triphosphate hydrolases"/>
    <property type="match status" value="1"/>
</dbReference>
<dbReference type="InterPro" id="IPR003593">
    <property type="entry name" value="AAA+_ATPase"/>
</dbReference>
<comment type="caution">
    <text evidence="5">The sequence shown here is derived from an EMBL/GenBank/DDBJ whole genome shotgun (WGS) entry which is preliminary data.</text>
</comment>
<dbReference type="InterPro" id="IPR027417">
    <property type="entry name" value="P-loop_NTPase"/>
</dbReference>
<reference evidence="5 6" key="1">
    <citation type="submission" date="2019-06" db="EMBL/GenBank/DDBJ databases">
        <title>New taxonomy in bacterial strain CC-CFT640, isolated from vineyard.</title>
        <authorList>
            <person name="Lin S.-Y."/>
            <person name="Tsai C.-F."/>
            <person name="Young C.-C."/>
        </authorList>
    </citation>
    <scope>NUCLEOTIDE SEQUENCE [LARGE SCALE GENOMIC DNA]</scope>
    <source>
        <strain evidence="5 6">CC-CFT640</strain>
    </source>
</reference>
<dbReference type="PANTHER" id="PTHR42781:SF4">
    <property type="entry name" value="SPERMIDINE_PUTRESCINE IMPORT ATP-BINDING PROTEIN POTA"/>
    <property type="match status" value="1"/>
</dbReference>
<protein>
    <submittedName>
        <fullName evidence="5">ABC transporter ATP-binding protein</fullName>
    </submittedName>
</protein>
<evidence type="ECO:0000259" key="4">
    <source>
        <dbReference type="PROSITE" id="PS50893"/>
    </source>
</evidence>
<dbReference type="AlphaFoldDB" id="A0A5C8PK43"/>
<dbReference type="InterPro" id="IPR050093">
    <property type="entry name" value="ABC_SmlMolc_Importer"/>
</dbReference>
<dbReference type="GO" id="GO:0005524">
    <property type="term" value="F:ATP binding"/>
    <property type="evidence" value="ECO:0007669"/>
    <property type="project" value="UniProtKB-KW"/>
</dbReference>
<evidence type="ECO:0000256" key="2">
    <source>
        <dbReference type="ARBA" id="ARBA00022741"/>
    </source>
</evidence>
<evidence type="ECO:0000256" key="3">
    <source>
        <dbReference type="ARBA" id="ARBA00022840"/>
    </source>
</evidence>
<dbReference type="EMBL" id="VDUZ01000019">
    <property type="protein sequence ID" value="TXL74241.1"/>
    <property type="molecule type" value="Genomic_DNA"/>
</dbReference>
<dbReference type="Pfam" id="PF08402">
    <property type="entry name" value="TOBE_2"/>
    <property type="match status" value="1"/>
</dbReference>
<dbReference type="SMART" id="SM00382">
    <property type="entry name" value="AAA"/>
    <property type="match status" value="1"/>
</dbReference>
<dbReference type="GO" id="GO:0043190">
    <property type="term" value="C:ATP-binding cassette (ABC) transporter complex"/>
    <property type="evidence" value="ECO:0007669"/>
    <property type="project" value="InterPro"/>
</dbReference>